<evidence type="ECO:0000313" key="4">
    <source>
        <dbReference type="Proteomes" id="UP001489004"/>
    </source>
</evidence>
<feature type="transmembrane region" description="Helical" evidence="2">
    <location>
        <begin position="339"/>
        <end position="356"/>
    </location>
</feature>
<feature type="region of interest" description="Disordered" evidence="1">
    <location>
        <begin position="735"/>
        <end position="772"/>
    </location>
</feature>
<evidence type="ECO:0000256" key="1">
    <source>
        <dbReference type="SAM" id="MobiDB-lite"/>
    </source>
</evidence>
<dbReference type="InterPro" id="IPR029016">
    <property type="entry name" value="GAF-like_dom_sf"/>
</dbReference>
<name>A0AAW1PC54_9CHLO</name>
<feature type="transmembrane region" description="Helical" evidence="2">
    <location>
        <begin position="312"/>
        <end position="333"/>
    </location>
</feature>
<feature type="transmembrane region" description="Helical" evidence="2">
    <location>
        <begin position="1017"/>
        <end position="1038"/>
    </location>
</feature>
<feature type="region of interest" description="Disordered" evidence="1">
    <location>
        <begin position="797"/>
        <end position="826"/>
    </location>
</feature>
<feature type="compositionally biased region" description="Pro residues" evidence="1">
    <location>
        <begin position="740"/>
        <end position="754"/>
    </location>
</feature>
<dbReference type="SUPFAM" id="SSF55781">
    <property type="entry name" value="GAF domain-like"/>
    <property type="match status" value="2"/>
</dbReference>
<comment type="caution">
    <text evidence="3">The sequence shown here is derived from an EMBL/GenBank/DDBJ whole genome shotgun (WGS) entry which is preliminary data.</text>
</comment>
<evidence type="ECO:0008006" key="5">
    <source>
        <dbReference type="Google" id="ProtNLM"/>
    </source>
</evidence>
<reference evidence="3 4" key="1">
    <citation type="journal article" date="2024" name="Nat. Commun.">
        <title>Phylogenomics reveals the evolutionary origins of lichenization in chlorophyte algae.</title>
        <authorList>
            <person name="Puginier C."/>
            <person name="Libourel C."/>
            <person name="Otte J."/>
            <person name="Skaloud P."/>
            <person name="Haon M."/>
            <person name="Grisel S."/>
            <person name="Petersen M."/>
            <person name="Berrin J.G."/>
            <person name="Delaux P.M."/>
            <person name="Dal Grande F."/>
            <person name="Keller J."/>
        </authorList>
    </citation>
    <scope>NUCLEOTIDE SEQUENCE [LARGE SCALE GENOMIC DNA]</scope>
    <source>
        <strain evidence="3 4">SAG 2043</strain>
    </source>
</reference>
<gene>
    <name evidence="3" type="ORF">WJX72_009939</name>
</gene>
<dbReference type="Gene3D" id="3.30.450.40">
    <property type="match status" value="1"/>
</dbReference>
<feature type="region of interest" description="Disordered" evidence="1">
    <location>
        <begin position="670"/>
        <end position="701"/>
    </location>
</feature>
<feature type="transmembrane region" description="Helical" evidence="2">
    <location>
        <begin position="927"/>
        <end position="944"/>
    </location>
</feature>
<keyword evidence="2" id="KW-1133">Transmembrane helix</keyword>
<protein>
    <recommendedName>
        <fullName evidence="5">GAF domain-containing protein</fullName>
    </recommendedName>
</protein>
<dbReference type="EMBL" id="JALJOR010000015">
    <property type="protein sequence ID" value="KAK9805647.1"/>
    <property type="molecule type" value="Genomic_DNA"/>
</dbReference>
<feature type="transmembrane region" description="Helical" evidence="2">
    <location>
        <begin position="368"/>
        <end position="390"/>
    </location>
</feature>
<dbReference type="AlphaFoldDB" id="A0AAW1PC54"/>
<proteinExistence type="predicted"/>
<accession>A0AAW1PC54</accession>
<evidence type="ECO:0000313" key="3">
    <source>
        <dbReference type="EMBL" id="KAK9805647.1"/>
    </source>
</evidence>
<feature type="transmembrane region" description="Helical" evidence="2">
    <location>
        <begin position="899"/>
        <end position="915"/>
    </location>
</feature>
<keyword evidence="2" id="KW-0812">Transmembrane</keyword>
<feature type="transmembrane region" description="Helical" evidence="2">
    <location>
        <begin position="990"/>
        <end position="1011"/>
    </location>
</feature>
<feature type="compositionally biased region" description="Polar residues" evidence="1">
    <location>
        <begin position="817"/>
        <end position="826"/>
    </location>
</feature>
<keyword evidence="2" id="KW-0472">Membrane</keyword>
<organism evidence="3 4">
    <name type="scientific">[Myrmecia] bisecta</name>
    <dbReference type="NCBI Taxonomy" id="41462"/>
    <lineage>
        <taxon>Eukaryota</taxon>
        <taxon>Viridiplantae</taxon>
        <taxon>Chlorophyta</taxon>
        <taxon>core chlorophytes</taxon>
        <taxon>Trebouxiophyceae</taxon>
        <taxon>Trebouxiales</taxon>
        <taxon>Trebouxiaceae</taxon>
        <taxon>Myrmecia</taxon>
    </lineage>
</organism>
<sequence>MNDFCVSVARSVVFSETTSPHLAQLAHRALPFCDYISVTLVAQNRQNLLLYPVIDGRWVAQGPLAAVAKCTAGTAAWAAFETGQPLVLAPYARNVVFKDWEFIWRQRGACHLLTAPLAAAEGALGALTVGSSHADALRLERVSTLVDLLSQCLVHAKVKYDLQMALGLLQRVYSQPARVPVDADPSMSEGYVEQSGGQPALMPAQLRAPPQGAPAAGPITAQPQSLKPSEGCVFRFACHCCHAENAVRVRAQDLGLCLLTAASMLPALHDTPAREALKMAPALANSEGLGRDPALEGRYLAWHNAACARSDLIFCIIAMIVILAITFVKPYALADRYPHMWPTAFVFTIPNVVRALQPRRYLAWREWLLAACLAYFGAYTVLVFAEDFLATVDPVKATSLPWILRTAASEALCFLPLGFLIRFKVYLPIQLLNFVVALAGLPRTCGVLYPHGMDELCVLISRFLVLGEAVRPELAELVAQLFPGCEVISVALVGQEGDGLLLYPILDDSGSVAVGQPVAATAKCTSGTAVWAAFETGQLQVLDSHTARAVHFRDWRMLWERQGVRGMVTAPLQAEEGRIGALTVGSSHAEGVNQEQVQVAALLLGLCLVHAKCKHDLQVAASLLQSFSQQVCSPASSQAQPAVAAAQLSLQALPVQWVVTHAPGSCEHPECGVQAGPGPARAQHAVGPPEAAGSEPGVSSAASLTHHGRAFAFRCYACQAENAMHILPEDLGLTRVAEPGPGPLPDPPSGPPPAAYRAATQPHDIGGSRQELDKVPAEYYRKRMEPDVPANHAQLANAPHSNSQAAGAPEISPHPGSMQQRVSKNAQVSALMRSGAGEALGQHPLWQTFRDPAVERDYVAWHDARCTRSDLYYNLITLAGAIAVAFAKPYRLASHCPRTWPLLFVFMIPWVFRCLAPARYLRHREPITAFLLAYCGMVSSHYYLEQLLHIMPPEEWAKWMWMVRMSGAEALSLLCFGLQMRFKVFLPLQTLNVLVALAFLPRTCGLMYPAGAWPGCVGAFSALVVVLGLLVPCALVWYNELRGRRAFLAVAHAA</sequence>
<dbReference type="Proteomes" id="UP001489004">
    <property type="component" value="Unassembled WGS sequence"/>
</dbReference>
<feature type="transmembrane region" description="Helical" evidence="2">
    <location>
        <begin position="871"/>
        <end position="887"/>
    </location>
</feature>
<keyword evidence="4" id="KW-1185">Reference proteome</keyword>
<feature type="transmembrane region" description="Helical" evidence="2">
    <location>
        <begin position="402"/>
        <end position="421"/>
    </location>
</feature>
<evidence type="ECO:0000256" key="2">
    <source>
        <dbReference type="SAM" id="Phobius"/>
    </source>
</evidence>
<feature type="transmembrane region" description="Helical" evidence="2">
    <location>
        <begin position="956"/>
        <end position="978"/>
    </location>
</feature>